<evidence type="ECO:0000313" key="4">
    <source>
        <dbReference type="Proteomes" id="UP000035909"/>
    </source>
</evidence>
<dbReference type="GO" id="GO:0015562">
    <property type="term" value="F:efflux transmembrane transporter activity"/>
    <property type="evidence" value="ECO:0007669"/>
    <property type="project" value="InterPro"/>
</dbReference>
<accession>A0A0J1HDW4</accession>
<protein>
    <submittedName>
        <fullName evidence="3">Membrane protein</fullName>
    </submittedName>
</protein>
<dbReference type="NCBIfam" id="TIGR01845">
    <property type="entry name" value="outer_NodT"/>
    <property type="match status" value="1"/>
</dbReference>
<comment type="similarity">
    <text evidence="1 2">Belongs to the outer membrane factor (OMF) (TC 1.B.17) family.</text>
</comment>
<dbReference type="PROSITE" id="PS51257">
    <property type="entry name" value="PROKAR_LIPOPROTEIN"/>
    <property type="match status" value="1"/>
</dbReference>
<keyword evidence="2" id="KW-1134">Transmembrane beta strand</keyword>
<dbReference type="GO" id="GO:0009279">
    <property type="term" value="C:cell outer membrane"/>
    <property type="evidence" value="ECO:0007669"/>
    <property type="project" value="UniProtKB-SubCell"/>
</dbReference>
<dbReference type="PATRIC" id="fig|320778.3.peg.1972"/>
<dbReference type="OrthoDB" id="9770517at2"/>
<organism evidence="3 4">
    <name type="scientific">Photobacterium ganghwense</name>
    <dbReference type="NCBI Taxonomy" id="320778"/>
    <lineage>
        <taxon>Bacteria</taxon>
        <taxon>Pseudomonadati</taxon>
        <taxon>Pseudomonadota</taxon>
        <taxon>Gammaproteobacteria</taxon>
        <taxon>Vibrionales</taxon>
        <taxon>Vibrionaceae</taxon>
        <taxon>Photobacterium</taxon>
    </lineage>
</organism>
<sequence length="499" mass="54443">MNKRQLGLMIGALLLSGCSMAPDYDVPTVAMNDVYLNQVDSATQPGSHFHAAWWEAFQDAQLNRLVSDAQRQNITLKIASERIQAAQSYHKAVASLKVPTVSISGGVADIRLSENEAMMGGMVRDHTLPSALGGGQVRVMDRDQTDYFLGLNASWELDVFGRIDSMSQAAAIRAEQAAIMKQAVTTLITADVINNYLQYRGAQERIAIADENIRDQEEMLRLVESLNRHGYGSELDVANAKANLAATRAMVPKLETAKSVHLNRLAILLGENLHKTEARLAGQSAQRVMPSMHGVIPTGLPSELLTRRPDIALAEREIAARNQEVGAAIANQYPRFFLTGSPGVMAGDFGDLFDSGSDTWMLGAGFSWNIFDAGRNKAMVDMQEAGFRQSVLSYQDTVNAAFNEVETALRAYGNSQQFEHYLKEAEQQAETALGKANSLYQSGLVNHLSVLDAQRQKNQVQDAEVLARLNTASSVVMLHKALGGDWNSPAARLPSVPRT</sequence>
<keyword evidence="2" id="KW-0732">Signal</keyword>
<feature type="signal peptide" evidence="2">
    <location>
        <begin position="1"/>
        <end position="21"/>
    </location>
</feature>
<dbReference type="PANTHER" id="PTHR30203:SF25">
    <property type="entry name" value="OUTER MEMBRANE PROTEIN-RELATED"/>
    <property type="match status" value="1"/>
</dbReference>
<dbReference type="InterPro" id="IPR003423">
    <property type="entry name" value="OMP_efflux"/>
</dbReference>
<dbReference type="AlphaFoldDB" id="A0A0J1HDW4"/>
<dbReference type="SUPFAM" id="SSF56954">
    <property type="entry name" value="Outer membrane efflux proteins (OEP)"/>
    <property type="match status" value="1"/>
</dbReference>
<keyword evidence="4" id="KW-1185">Reference proteome</keyword>
<keyword evidence="2" id="KW-0564">Palmitate</keyword>
<keyword evidence="2" id="KW-0812">Transmembrane</keyword>
<comment type="caution">
    <text evidence="3">The sequence shown here is derived from an EMBL/GenBank/DDBJ whole genome shotgun (WGS) entry which is preliminary data.</text>
</comment>
<dbReference type="Proteomes" id="UP000035909">
    <property type="component" value="Unassembled WGS sequence"/>
</dbReference>
<proteinExistence type="inferred from homology"/>
<keyword evidence="2" id="KW-0472">Membrane</keyword>
<evidence type="ECO:0000256" key="2">
    <source>
        <dbReference type="RuleBase" id="RU362097"/>
    </source>
</evidence>
<dbReference type="Pfam" id="PF02321">
    <property type="entry name" value="OEP"/>
    <property type="match status" value="2"/>
</dbReference>
<evidence type="ECO:0000256" key="1">
    <source>
        <dbReference type="ARBA" id="ARBA00007613"/>
    </source>
</evidence>
<dbReference type="Gene3D" id="2.20.200.10">
    <property type="entry name" value="Outer membrane efflux proteins (OEP)"/>
    <property type="match status" value="1"/>
</dbReference>
<keyword evidence="2" id="KW-0449">Lipoprotein</keyword>
<gene>
    <name evidence="3" type="ORF">ABT57_09065</name>
</gene>
<dbReference type="Gene3D" id="1.20.1600.10">
    <property type="entry name" value="Outer membrane efflux proteins (OEP)"/>
    <property type="match status" value="1"/>
</dbReference>
<dbReference type="STRING" id="320778.ABT57_09065"/>
<name>A0A0J1HDW4_9GAMM</name>
<dbReference type="PANTHER" id="PTHR30203">
    <property type="entry name" value="OUTER MEMBRANE CATION EFFLUX PROTEIN"/>
    <property type="match status" value="1"/>
</dbReference>
<dbReference type="EMBL" id="LDOU01000007">
    <property type="protein sequence ID" value="KLV09826.1"/>
    <property type="molecule type" value="Genomic_DNA"/>
</dbReference>
<feature type="chain" id="PRO_5005119419" evidence="2">
    <location>
        <begin position="22"/>
        <end position="499"/>
    </location>
</feature>
<comment type="subcellular location">
    <subcellularLocation>
        <location evidence="2">Cell outer membrane</location>
        <topology evidence="2">Lipid-anchor</topology>
    </subcellularLocation>
</comment>
<evidence type="ECO:0000313" key="3">
    <source>
        <dbReference type="EMBL" id="KLV09826.1"/>
    </source>
</evidence>
<dbReference type="RefSeq" id="WP_047884915.1">
    <property type="nucleotide sequence ID" value="NZ_LDOU01000007.1"/>
</dbReference>
<reference evidence="3 4" key="1">
    <citation type="submission" date="2015-05" db="EMBL/GenBank/DDBJ databases">
        <title>Photobacterium galathea sp. nov.</title>
        <authorList>
            <person name="Machado H."/>
            <person name="Gram L."/>
        </authorList>
    </citation>
    <scope>NUCLEOTIDE SEQUENCE [LARGE SCALE GENOMIC DNA]</scope>
    <source>
        <strain evidence="3 4">DSM 22954</strain>
    </source>
</reference>
<dbReference type="InterPro" id="IPR010131">
    <property type="entry name" value="MdtP/NodT-like"/>
</dbReference>